<evidence type="ECO:0000256" key="7">
    <source>
        <dbReference type="ARBA" id="ARBA00022801"/>
    </source>
</evidence>
<evidence type="ECO:0000313" key="13">
    <source>
        <dbReference type="EMBL" id="KPL71281.1"/>
    </source>
</evidence>
<evidence type="ECO:0000256" key="2">
    <source>
        <dbReference type="ARBA" id="ARBA00014333"/>
    </source>
</evidence>
<dbReference type="PROSITE" id="PS50887">
    <property type="entry name" value="GGDEF"/>
    <property type="match status" value="1"/>
</dbReference>
<evidence type="ECO:0000313" key="14">
    <source>
        <dbReference type="Proteomes" id="UP000050430"/>
    </source>
</evidence>
<dbReference type="GO" id="GO:0004527">
    <property type="term" value="F:exonuclease activity"/>
    <property type="evidence" value="ECO:0007669"/>
    <property type="project" value="UniProtKB-KW"/>
</dbReference>
<organism evidence="13 14">
    <name type="scientific">Leptolinea tardivitalis</name>
    <dbReference type="NCBI Taxonomy" id="229920"/>
    <lineage>
        <taxon>Bacteria</taxon>
        <taxon>Bacillati</taxon>
        <taxon>Chloroflexota</taxon>
        <taxon>Anaerolineae</taxon>
        <taxon>Anaerolineales</taxon>
        <taxon>Anaerolineaceae</taxon>
        <taxon>Leptolinea</taxon>
    </lineage>
</organism>
<evidence type="ECO:0000256" key="10">
    <source>
        <dbReference type="ARBA" id="ARBA00023118"/>
    </source>
</evidence>
<dbReference type="Pfam" id="PF22335">
    <property type="entry name" value="Cas10-Cmr2_palm2"/>
    <property type="match status" value="1"/>
</dbReference>
<dbReference type="GO" id="GO:0051607">
    <property type="term" value="P:defense response to virus"/>
    <property type="evidence" value="ECO:0007669"/>
    <property type="project" value="UniProtKB-KW"/>
</dbReference>
<dbReference type="PANTHER" id="PTHR36528:SF1">
    <property type="entry name" value="CRISPR SYSTEM SINGLE-STRAND-SPECIFIC DEOXYRIBONUCLEASE CAS10_CSM1 (SUBTYPE III-A)"/>
    <property type="match status" value="1"/>
</dbReference>
<accession>A0A0P6WY08</accession>
<evidence type="ECO:0000256" key="5">
    <source>
        <dbReference type="ARBA" id="ARBA00022741"/>
    </source>
</evidence>
<evidence type="ECO:0000256" key="1">
    <source>
        <dbReference type="ARBA" id="ARBA00005700"/>
    </source>
</evidence>
<dbReference type="InterPro" id="IPR043128">
    <property type="entry name" value="Rev_trsase/Diguanyl_cyclase"/>
</dbReference>
<name>A0A0P6WY08_9CHLR</name>
<dbReference type="Gene3D" id="3.30.70.270">
    <property type="match status" value="1"/>
</dbReference>
<dbReference type="InterPro" id="IPR054767">
    <property type="entry name" value="Cas10-Cmr2_palm2"/>
</dbReference>
<keyword evidence="9" id="KW-0067">ATP-binding</keyword>
<comment type="caution">
    <text evidence="13">The sequence shown here is derived from an EMBL/GenBank/DDBJ whole genome shotgun (WGS) entry which is preliminary data.</text>
</comment>
<dbReference type="Proteomes" id="UP000050430">
    <property type="component" value="Unassembled WGS sequence"/>
</dbReference>
<keyword evidence="8" id="KW-0269">Exonuclease</keyword>
<evidence type="ECO:0000259" key="12">
    <source>
        <dbReference type="PROSITE" id="PS50887"/>
    </source>
</evidence>
<dbReference type="InterPro" id="IPR041062">
    <property type="entry name" value="Csm1_B"/>
</dbReference>
<evidence type="ECO:0000256" key="9">
    <source>
        <dbReference type="ARBA" id="ARBA00022840"/>
    </source>
</evidence>
<dbReference type="GO" id="GO:0016740">
    <property type="term" value="F:transferase activity"/>
    <property type="evidence" value="ECO:0007669"/>
    <property type="project" value="UniProtKB-KW"/>
</dbReference>
<dbReference type="STRING" id="229920.ADM99_11265"/>
<dbReference type="InterPro" id="IPR052117">
    <property type="entry name" value="Cas10/Csm1_subtype-III-A"/>
</dbReference>
<dbReference type="GO" id="GO:0005524">
    <property type="term" value="F:ATP binding"/>
    <property type="evidence" value="ECO:0007669"/>
    <property type="project" value="UniProtKB-KW"/>
</dbReference>
<dbReference type="PANTHER" id="PTHR36528">
    <property type="entry name" value="CRISPR SYSTEM SINGLE-STRAND-SPECIFIC DEOXYRIBONUCLEASE CAS10/CSM1 (SUBTYPE III-A)"/>
    <property type="match status" value="1"/>
</dbReference>
<dbReference type="Pfam" id="PF18211">
    <property type="entry name" value="Csm1_B"/>
    <property type="match status" value="1"/>
</dbReference>
<gene>
    <name evidence="13" type="ORF">ADM99_11265</name>
</gene>
<proteinExistence type="inferred from homology"/>
<keyword evidence="7" id="KW-0378">Hydrolase</keyword>
<keyword evidence="6" id="KW-0255">Endonuclease</keyword>
<evidence type="ECO:0000256" key="3">
    <source>
        <dbReference type="ARBA" id="ARBA00022679"/>
    </source>
</evidence>
<dbReference type="InterPro" id="IPR013408">
    <property type="entry name" value="Cas10/Csm1"/>
</dbReference>
<keyword evidence="10" id="KW-0051">Antiviral defense</keyword>
<evidence type="ECO:0000256" key="8">
    <source>
        <dbReference type="ARBA" id="ARBA00022839"/>
    </source>
</evidence>
<feature type="domain" description="GGDEF" evidence="12">
    <location>
        <begin position="460"/>
        <end position="603"/>
    </location>
</feature>
<comment type="similarity">
    <text evidence="1">Belongs to the CRISPR-associated Cas10/Csm1 family.</text>
</comment>
<dbReference type="NCBIfam" id="TIGR02578">
    <property type="entry name" value="cas_TM1811_Csm1"/>
    <property type="match status" value="1"/>
</dbReference>
<keyword evidence="14" id="KW-1185">Reference proteome</keyword>
<keyword evidence="5" id="KW-0547">Nucleotide-binding</keyword>
<sequence length="728" mass="81862">MQMVSIFDRINHPSILNDANGTHYLSLEPLKLSKDHIFPQNAPLPKAQQHHLYESLKAELIKIGQCDQDDPETYIETFLSALKEFAWSVPSGYYYNLPDISLYDHSRMTAALAVCVADWPIEKLRSIHGAVVRKWLADKDPQKNKLQPEDVENLKTPCALLVGGDLSGLQKFLYTLSSSEAAKTLRGRSFYLQLLTEAVMRLVLRRVGIPGTNVVYSGGGHFYILAPVSSESKLVSVRKEIGRILTRAHGSELTLTLAWTKVPAEGFSVKEFPKYWGDMQSALSKAKLTPFSELEEDLYDLIFKIKETGGNRDHVCSICGNENDSVHKDADAKEIQLCSLCQSFIKELGTQLPISSQIILGFGEPVELPTSGFTALNILSALGMEVHFSDGKNEVDFSSQKQIFVEKACVWELNDITSKKVKVTGVPCWRTRHYTVNQIPKEKDQPITFDDLQKKAEGIHRLGVLRMDVDNLGSLFEKGLRDKKDQSLGSLSRLSTLSFSLSLFFEGWVGKICSTYKDRIYAVYAGGDDLFLIAPWNDVPGLALAIVDDFRAFTGNNPNLHISGGMAFIHGKYPIYQAAEDAGEAENLAKSFEGKNAFGFLGKAYSWDQFKELDRIHKSIRNLVTSKDENGLTGPQALIGLLRELGDQAEDARKKKGKPVYGPWIWRGEYTLTRMIERERKSHPELADSLEKLKSDLHKDMYMRIEDYAVAARWAQLEIRKNHQEDKK</sequence>
<evidence type="ECO:0000256" key="6">
    <source>
        <dbReference type="ARBA" id="ARBA00022759"/>
    </source>
</evidence>
<protein>
    <recommendedName>
        <fullName evidence="2">CRISPR system single-strand-specific deoxyribonuclease Cas10/Csm1 (subtype III-A)</fullName>
    </recommendedName>
    <alternativeName>
        <fullName evidence="11">Cyclic oligoadenylate synthase</fullName>
    </alternativeName>
</protein>
<dbReference type="EMBL" id="LGCK01000011">
    <property type="protein sequence ID" value="KPL71281.1"/>
    <property type="molecule type" value="Genomic_DNA"/>
</dbReference>
<evidence type="ECO:0000256" key="11">
    <source>
        <dbReference type="ARBA" id="ARBA00032922"/>
    </source>
</evidence>
<evidence type="ECO:0000256" key="4">
    <source>
        <dbReference type="ARBA" id="ARBA00022722"/>
    </source>
</evidence>
<keyword evidence="3" id="KW-0808">Transferase</keyword>
<keyword evidence="4" id="KW-0540">Nuclease</keyword>
<reference evidence="13 14" key="1">
    <citation type="submission" date="2015-07" db="EMBL/GenBank/DDBJ databases">
        <title>Genome sequence of Leptolinea tardivitalis DSM 16556.</title>
        <authorList>
            <person name="Hemp J."/>
            <person name="Ward L.M."/>
            <person name="Pace L.A."/>
            <person name="Fischer W.W."/>
        </authorList>
    </citation>
    <scope>NUCLEOTIDE SEQUENCE [LARGE SCALE GENOMIC DNA]</scope>
    <source>
        <strain evidence="13 14">YMTK-2</strain>
    </source>
</reference>
<dbReference type="InterPro" id="IPR000160">
    <property type="entry name" value="GGDEF_dom"/>
</dbReference>
<dbReference type="AlphaFoldDB" id="A0A0P6WY08"/>
<dbReference type="GO" id="GO:0004519">
    <property type="term" value="F:endonuclease activity"/>
    <property type="evidence" value="ECO:0007669"/>
    <property type="project" value="UniProtKB-KW"/>
</dbReference>
<dbReference type="PATRIC" id="fig|229920.5.peg.3454"/>